<dbReference type="RefSeq" id="WP_304536013.1">
    <property type="nucleotide sequence ID" value="NZ_JAUQOM010000004.1"/>
</dbReference>
<name>A0ABT8ZM21_9SPHN</name>
<evidence type="ECO:0000313" key="2">
    <source>
        <dbReference type="Proteomes" id="UP001176471"/>
    </source>
</evidence>
<comment type="caution">
    <text evidence="1">The sequence shown here is derived from an EMBL/GenBank/DDBJ whole genome shotgun (WGS) entry which is preliminary data.</text>
</comment>
<dbReference type="InterPro" id="IPR007375">
    <property type="entry name" value="SoxG"/>
</dbReference>
<accession>A0ABT8ZM21</accession>
<organism evidence="1 2">
    <name type="scientific">Sphingobium cyanobacteriorum</name>
    <dbReference type="NCBI Taxonomy" id="3063954"/>
    <lineage>
        <taxon>Bacteria</taxon>
        <taxon>Pseudomonadati</taxon>
        <taxon>Pseudomonadota</taxon>
        <taxon>Alphaproteobacteria</taxon>
        <taxon>Sphingomonadales</taxon>
        <taxon>Sphingomonadaceae</taxon>
        <taxon>Sphingobium</taxon>
    </lineage>
</organism>
<reference evidence="1" key="1">
    <citation type="submission" date="2023-07" db="EMBL/GenBank/DDBJ databases">
        <title>Bacterial whole genome sequence for Sphingobium sp. HBC34.</title>
        <authorList>
            <person name="Le V."/>
            <person name="Ko S.-R."/>
            <person name="Ahn C.-Y."/>
            <person name="Oh H.-M."/>
        </authorList>
    </citation>
    <scope>NUCLEOTIDE SEQUENCE</scope>
    <source>
        <strain evidence="1">HBC34</strain>
    </source>
</reference>
<gene>
    <name evidence="1" type="ORF">Q4610_11095</name>
</gene>
<dbReference type="Pfam" id="PF04268">
    <property type="entry name" value="SoxG"/>
    <property type="match status" value="1"/>
</dbReference>
<dbReference type="SUPFAM" id="SSF103025">
    <property type="entry name" value="Folate-binding domain"/>
    <property type="match status" value="1"/>
</dbReference>
<protein>
    <submittedName>
        <fullName evidence="1">Sarcosine oxidase subunit gamma family protein</fullName>
    </submittedName>
</protein>
<dbReference type="Gene3D" id="3.30.70.1520">
    <property type="entry name" value="Heterotetrameric sarcosine oxidase"/>
    <property type="match status" value="1"/>
</dbReference>
<keyword evidence="2" id="KW-1185">Reference proteome</keyword>
<proteinExistence type="predicted"/>
<dbReference type="EMBL" id="JAUQOM010000004">
    <property type="protein sequence ID" value="MDO7835589.1"/>
    <property type="molecule type" value="Genomic_DNA"/>
</dbReference>
<evidence type="ECO:0000313" key="1">
    <source>
        <dbReference type="EMBL" id="MDO7835589.1"/>
    </source>
</evidence>
<dbReference type="Gene3D" id="3.30.1360.120">
    <property type="entry name" value="Probable tRNA modification gtpase trme, domain 1"/>
    <property type="match status" value="1"/>
</dbReference>
<sequence>MTDLDWRIEMPGLSVTQVHPAFLGILRLGRPQGTEREGYMSILGHALPQQPNIMVGQDRRLFWLSPCEWMIEGVPPAIVIDHVQALGGSRHYADMAAARTIFEISGSVARDLLAKGTSIDFHPRAFGVDHCVRTLFVQVGVLVARLDDGPTFRIYADRSYQAYLRDWFSDAALEFNRQDHLTS</sequence>
<dbReference type="Proteomes" id="UP001176471">
    <property type="component" value="Unassembled WGS sequence"/>
</dbReference>
<dbReference type="InterPro" id="IPR027266">
    <property type="entry name" value="TrmE/GcvT-like"/>
</dbReference>